<evidence type="ECO:0000256" key="2">
    <source>
        <dbReference type="ARBA" id="ARBA00006464"/>
    </source>
</evidence>
<evidence type="ECO:0000256" key="5">
    <source>
        <dbReference type="ARBA" id="ARBA00022989"/>
    </source>
</evidence>
<dbReference type="GO" id="GO:0016020">
    <property type="term" value="C:membrane"/>
    <property type="evidence" value="ECO:0007669"/>
    <property type="project" value="UniProtKB-SubCell"/>
</dbReference>
<comment type="caution">
    <text evidence="9">The sequence shown here is derived from an EMBL/GenBank/DDBJ whole genome shotgun (WGS) entry which is preliminary data.</text>
</comment>
<feature type="transmembrane region" description="Helical" evidence="7">
    <location>
        <begin position="296"/>
        <end position="320"/>
    </location>
</feature>
<keyword evidence="10" id="KW-1185">Reference proteome</keyword>
<accession>A0A6M0RWU6</accession>
<feature type="transmembrane region" description="Helical" evidence="7">
    <location>
        <begin position="116"/>
        <end position="134"/>
    </location>
</feature>
<reference evidence="9 10" key="1">
    <citation type="journal article" date="2020" name="Microb. Ecol.">
        <title>Ecogenomics of the Marine Benthic Filamentous Cyanobacterium Adonisia.</title>
        <authorList>
            <person name="Walter J.M."/>
            <person name="Coutinho F.H."/>
            <person name="Leomil L."/>
            <person name="Hargreaves P.I."/>
            <person name="Campeao M.E."/>
            <person name="Vieira V.V."/>
            <person name="Silva B.S."/>
            <person name="Fistarol G.O."/>
            <person name="Salomon P.S."/>
            <person name="Sawabe T."/>
            <person name="Mino S."/>
            <person name="Hosokawa M."/>
            <person name="Miyashita H."/>
            <person name="Maruyama F."/>
            <person name="van Verk M.C."/>
            <person name="Dutilh B.E."/>
            <person name="Thompson C.C."/>
            <person name="Thompson F.L."/>
        </authorList>
    </citation>
    <scope>NUCLEOTIDE SEQUENCE [LARGE SCALE GENOMIC DNA]</scope>
    <source>
        <strain evidence="9 10">CCMR0081</strain>
    </source>
</reference>
<keyword evidence="6 7" id="KW-0472">Membrane</keyword>
<evidence type="ECO:0000256" key="3">
    <source>
        <dbReference type="ARBA" id="ARBA00022679"/>
    </source>
</evidence>
<feature type="domain" description="Bacterial sugar transferase" evidence="8">
    <location>
        <begin position="294"/>
        <end position="483"/>
    </location>
</feature>
<evidence type="ECO:0000256" key="6">
    <source>
        <dbReference type="ARBA" id="ARBA00023136"/>
    </source>
</evidence>
<dbReference type="GO" id="GO:0016780">
    <property type="term" value="F:phosphotransferase activity, for other substituted phosphate groups"/>
    <property type="evidence" value="ECO:0007669"/>
    <property type="project" value="TreeGrafter"/>
</dbReference>
<keyword evidence="5 7" id="KW-1133">Transmembrane helix</keyword>
<dbReference type="InterPro" id="IPR003362">
    <property type="entry name" value="Bact_transf"/>
</dbReference>
<feature type="transmembrane region" description="Helical" evidence="7">
    <location>
        <begin position="81"/>
        <end position="104"/>
    </location>
</feature>
<dbReference type="Proteomes" id="UP000481033">
    <property type="component" value="Unassembled WGS sequence"/>
</dbReference>
<feature type="transmembrane region" description="Helical" evidence="7">
    <location>
        <begin position="146"/>
        <end position="168"/>
    </location>
</feature>
<dbReference type="RefSeq" id="WP_163702894.1">
    <property type="nucleotide sequence ID" value="NZ_QXHD01000004.1"/>
</dbReference>
<organism evidence="9 10">
    <name type="scientific">Adonisia turfae CCMR0081</name>
    <dbReference type="NCBI Taxonomy" id="2292702"/>
    <lineage>
        <taxon>Bacteria</taxon>
        <taxon>Bacillati</taxon>
        <taxon>Cyanobacteriota</taxon>
        <taxon>Adonisia</taxon>
        <taxon>Adonisia turfae</taxon>
    </lineage>
</organism>
<comment type="subcellular location">
    <subcellularLocation>
        <location evidence="1">Membrane</location>
        <topology evidence="1">Multi-pass membrane protein</topology>
    </subcellularLocation>
</comment>
<protein>
    <submittedName>
        <fullName evidence="9">Sugar transferase</fullName>
    </submittedName>
</protein>
<feature type="transmembrane region" description="Helical" evidence="7">
    <location>
        <begin position="43"/>
        <end position="61"/>
    </location>
</feature>
<dbReference type="EMBL" id="QXHD01000004">
    <property type="protein sequence ID" value="NEZ60313.1"/>
    <property type="molecule type" value="Genomic_DNA"/>
</dbReference>
<keyword evidence="3 9" id="KW-0808">Transferase</keyword>
<sequence length="489" mass="55620">MKEPSFLKPSRKQNFGIGIGTDDIRDAHRSHPLRRLDWSNARVLTLVLSDILALGLAWQLARFLNQFYSPIPEPLVWWVWLGLPSLFWLFAGATLLLFTHFGLYGATVRARDYLRAAQLVSCVYFLSLVLAYFYDPKLDAPRSLFFSAWVSSIVLVMISRLFTTGLLTHLQGARSPLRVFLITKPSRMHRLSKTLEQRSNYRVVGAAMVATANTDITFRQILAAQPDEVLAEDVPDVELASGLYWRLRSAKIPLRLLPSSREMLYRRGIPEIVAGLPTLMIETSIFQSVDYRLKRWLDYGLAVLAVLVLSPVFIGIAIAIRCTSPGPVFFRQDRMGLKGKIFKVWKFRTMVVDAPLHQAQLEHQNQTADGIMFKLQQDPRITPVGKFLRRTSLDELPQLFNVLLGQMSLVGPRPLPLRDVAHFEPWHHIRHQVLPGITGLWQVSGRSDIETFDDAARLDLHYIDNWSLNLDLEIMVATLRIVLTGLGAY</sequence>
<dbReference type="Pfam" id="PF02397">
    <property type="entry name" value="Bac_transf"/>
    <property type="match status" value="1"/>
</dbReference>
<evidence type="ECO:0000259" key="8">
    <source>
        <dbReference type="Pfam" id="PF02397"/>
    </source>
</evidence>
<evidence type="ECO:0000256" key="1">
    <source>
        <dbReference type="ARBA" id="ARBA00004141"/>
    </source>
</evidence>
<dbReference type="InterPro" id="IPR017475">
    <property type="entry name" value="EPS_sugar_tfrase"/>
</dbReference>
<keyword evidence="4 7" id="KW-0812">Transmembrane</keyword>
<name>A0A6M0RWU6_9CYAN</name>
<gene>
    <name evidence="9" type="ORF">DXZ20_32650</name>
</gene>
<proteinExistence type="inferred from homology"/>
<evidence type="ECO:0000256" key="7">
    <source>
        <dbReference type="SAM" id="Phobius"/>
    </source>
</evidence>
<evidence type="ECO:0000313" key="10">
    <source>
        <dbReference type="Proteomes" id="UP000481033"/>
    </source>
</evidence>
<evidence type="ECO:0000313" key="9">
    <source>
        <dbReference type="EMBL" id="NEZ60313.1"/>
    </source>
</evidence>
<dbReference type="AlphaFoldDB" id="A0A6M0RWU6"/>
<dbReference type="PANTHER" id="PTHR30576">
    <property type="entry name" value="COLANIC BIOSYNTHESIS UDP-GLUCOSE LIPID CARRIER TRANSFERASE"/>
    <property type="match status" value="1"/>
</dbReference>
<dbReference type="NCBIfam" id="TIGR03025">
    <property type="entry name" value="EPS_sugtrans"/>
    <property type="match status" value="1"/>
</dbReference>
<comment type="similarity">
    <text evidence="2">Belongs to the bacterial sugar transferase family.</text>
</comment>
<evidence type="ECO:0000256" key="4">
    <source>
        <dbReference type="ARBA" id="ARBA00022692"/>
    </source>
</evidence>
<dbReference type="PANTHER" id="PTHR30576:SF23">
    <property type="entry name" value="GLUCOSYLTRANSFERASE"/>
    <property type="match status" value="1"/>
</dbReference>